<dbReference type="Pfam" id="PF00106">
    <property type="entry name" value="adh_short"/>
    <property type="match status" value="1"/>
</dbReference>
<dbReference type="SUPFAM" id="SSF51735">
    <property type="entry name" value="NAD(P)-binding Rossmann-fold domains"/>
    <property type="match status" value="1"/>
</dbReference>
<dbReference type="InterPro" id="IPR036291">
    <property type="entry name" value="NAD(P)-bd_dom_sf"/>
</dbReference>
<proteinExistence type="inferred from homology"/>
<dbReference type="PANTHER" id="PTHR43157:SF31">
    <property type="entry name" value="PHOSPHATIDYLINOSITOL-GLYCAN BIOSYNTHESIS CLASS F PROTEIN"/>
    <property type="match status" value="1"/>
</dbReference>
<sequence length="341" mass="38417">MKALVRLCRKVWYFLRLYLIGLRCAFEQVFCWNRVEFEKAMRQRSSLHERTALVTGADLGGIGSEVVRYLLRYGWNVIACYSDEMQMNQLKHRRASLAGTNRLKCLCGDLRSTEDVKRLVKKILATTSRIHLLISNAGVMMPPYSTTDLNGTESQWMVNYLSPVMLCEALSPLVLKAAAEDNFGRIAIVSSVVLHAANIDQRWFTYGGSDEPDPSMREKAYCPHLSYANSKLAVALYARQLSKRFAFRSGFSCSSLHPGVVNSRLFRHTNPFNQMFLRSPLSKCIVRSISDAAKDVLWVACSADTVSGEYYENSRVTKLPKVDKSVESAIAECASSFAKLF</sequence>
<evidence type="ECO:0000256" key="1">
    <source>
        <dbReference type="ARBA" id="ARBA00023002"/>
    </source>
</evidence>
<keyword evidence="3" id="KW-1185">Reference proteome</keyword>
<dbReference type="PRINTS" id="PR00081">
    <property type="entry name" value="GDHRDH"/>
</dbReference>
<accession>A0A5S6QLI9</accession>
<dbReference type="WBParaSite" id="TMUE_2000008068.1">
    <property type="protein sequence ID" value="TMUE_2000008068.1"/>
    <property type="gene ID" value="WBGene00290744"/>
</dbReference>
<dbReference type="InterPro" id="IPR020904">
    <property type="entry name" value="Sc_DH/Rdtase_CS"/>
</dbReference>
<evidence type="ECO:0000313" key="3">
    <source>
        <dbReference type="Proteomes" id="UP000046395"/>
    </source>
</evidence>
<name>A0A5S6QLI9_TRIMR</name>
<organism evidence="3 4">
    <name type="scientific">Trichuris muris</name>
    <name type="common">Mouse whipworm</name>
    <dbReference type="NCBI Taxonomy" id="70415"/>
    <lineage>
        <taxon>Eukaryota</taxon>
        <taxon>Metazoa</taxon>
        <taxon>Ecdysozoa</taxon>
        <taxon>Nematoda</taxon>
        <taxon>Enoplea</taxon>
        <taxon>Dorylaimia</taxon>
        <taxon>Trichinellida</taxon>
        <taxon>Trichuridae</taxon>
        <taxon>Trichuris</taxon>
    </lineage>
</organism>
<reference evidence="4" key="1">
    <citation type="submission" date="2019-12" db="UniProtKB">
        <authorList>
            <consortium name="WormBaseParasite"/>
        </authorList>
    </citation>
    <scope>IDENTIFICATION</scope>
</reference>
<keyword evidence="1" id="KW-0560">Oxidoreductase</keyword>
<evidence type="ECO:0000256" key="2">
    <source>
        <dbReference type="RuleBase" id="RU000363"/>
    </source>
</evidence>
<evidence type="ECO:0000313" key="4">
    <source>
        <dbReference type="WBParaSite" id="TMUE_2000008068.1"/>
    </source>
</evidence>
<dbReference type="Proteomes" id="UP000046395">
    <property type="component" value="Unassembled WGS sequence"/>
</dbReference>
<dbReference type="GO" id="GO:0016491">
    <property type="term" value="F:oxidoreductase activity"/>
    <property type="evidence" value="ECO:0007669"/>
    <property type="project" value="UniProtKB-KW"/>
</dbReference>
<dbReference type="PANTHER" id="PTHR43157">
    <property type="entry name" value="PHOSPHATIDYLINOSITOL-GLYCAN BIOSYNTHESIS CLASS F PROTEIN-RELATED"/>
    <property type="match status" value="1"/>
</dbReference>
<dbReference type="AlphaFoldDB" id="A0A5S6QLI9"/>
<dbReference type="STRING" id="70415.A0A5S6QLI9"/>
<dbReference type="PRINTS" id="PR00080">
    <property type="entry name" value="SDRFAMILY"/>
</dbReference>
<dbReference type="Gene3D" id="3.40.50.720">
    <property type="entry name" value="NAD(P)-binding Rossmann-like Domain"/>
    <property type="match status" value="1"/>
</dbReference>
<dbReference type="PROSITE" id="PS00061">
    <property type="entry name" value="ADH_SHORT"/>
    <property type="match status" value="1"/>
</dbReference>
<comment type="similarity">
    <text evidence="2">Belongs to the short-chain dehydrogenases/reductases (SDR) family.</text>
</comment>
<protein>
    <submittedName>
        <fullName evidence="4">Uncharacterized protein</fullName>
    </submittedName>
</protein>
<dbReference type="InterPro" id="IPR002347">
    <property type="entry name" value="SDR_fam"/>
</dbReference>